<organism evidence="2 3">
    <name type="scientific">Desulfovibrio desulfuricans</name>
    <dbReference type="NCBI Taxonomy" id="876"/>
    <lineage>
        <taxon>Bacteria</taxon>
        <taxon>Pseudomonadati</taxon>
        <taxon>Thermodesulfobacteriota</taxon>
        <taxon>Desulfovibrionia</taxon>
        <taxon>Desulfovibrionales</taxon>
        <taxon>Desulfovibrionaceae</taxon>
        <taxon>Desulfovibrio</taxon>
    </lineage>
</organism>
<name>A0AA94L2C6_DESDE</name>
<accession>A0AA94L2C6</accession>
<dbReference type="Gene3D" id="3.30.450.20">
    <property type="entry name" value="PAS domain"/>
    <property type="match status" value="1"/>
</dbReference>
<dbReference type="AlphaFoldDB" id="A0AA94L2C6"/>
<dbReference type="Gene3D" id="6.10.340.10">
    <property type="match status" value="1"/>
</dbReference>
<gene>
    <name evidence="2" type="ORF">SAMN02910291_01615</name>
</gene>
<keyword evidence="1" id="KW-0812">Transmembrane</keyword>
<evidence type="ECO:0000313" key="3">
    <source>
        <dbReference type="Proteomes" id="UP000182680"/>
    </source>
</evidence>
<dbReference type="Proteomes" id="UP000182680">
    <property type="component" value="Unassembled WGS sequence"/>
</dbReference>
<dbReference type="EMBL" id="FPIW01000026">
    <property type="protein sequence ID" value="SFW50902.1"/>
    <property type="molecule type" value="Genomic_DNA"/>
</dbReference>
<comment type="caution">
    <text evidence="2">The sequence shown here is derived from an EMBL/GenBank/DDBJ whole genome shotgun (WGS) entry which is preliminary data.</text>
</comment>
<reference evidence="3" key="1">
    <citation type="submission" date="2016-11" db="EMBL/GenBank/DDBJ databases">
        <authorList>
            <person name="Jaros S."/>
            <person name="Januszkiewicz K."/>
            <person name="Wedrychowicz H."/>
        </authorList>
    </citation>
    <scope>NUCLEOTIDE SEQUENCE [LARGE SCALE GENOMIC DNA]</scope>
    <source>
        <strain evidence="3">DSM 7057</strain>
    </source>
</reference>
<protein>
    <submittedName>
        <fullName evidence="2">HAMP domain-containing protein</fullName>
    </submittedName>
</protein>
<keyword evidence="1" id="KW-0472">Membrane</keyword>
<evidence type="ECO:0000256" key="1">
    <source>
        <dbReference type="SAM" id="Phobius"/>
    </source>
</evidence>
<dbReference type="RefSeq" id="WP_072311892.1">
    <property type="nucleotide sequence ID" value="NZ_FPIW01000026.1"/>
</dbReference>
<dbReference type="PROSITE" id="PS51257">
    <property type="entry name" value="PROKAR_LIPOPROTEIN"/>
    <property type="match status" value="1"/>
</dbReference>
<evidence type="ECO:0000313" key="2">
    <source>
        <dbReference type="EMBL" id="SFW50902.1"/>
    </source>
</evidence>
<sequence>MESSRATNISSAYTTAQGVAACAVTAKVSGADGRPLGVIDIDITLSALVVMVEGIKIGQTGSIILLEDSGMVLAAPQYKAWVNRNISECGVPALQDLLAAGGTGTLALDGVEKRIVVYKGFQGWRMIALMNESEVSADMNAALKQVLLAGAAITAVLLLLALWIVQSIRKPLHQMVQCTTSISNGDLDCLPSAKRFSAELLQLHTGLSRITDTCKNMRTQVTATVAAWPTAICAAASTKRNSGATLKKSSNPSMAWRAACWQLSTRYLLPS</sequence>
<proteinExistence type="predicted"/>
<keyword evidence="1" id="KW-1133">Transmembrane helix</keyword>
<feature type="transmembrane region" description="Helical" evidence="1">
    <location>
        <begin position="146"/>
        <end position="165"/>
    </location>
</feature>